<organism evidence="1 2">
    <name type="scientific">Streptomyces pratisoli</name>
    <dbReference type="NCBI Taxonomy" id="3139917"/>
    <lineage>
        <taxon>Bacteria</taxon>
        <taxon>Bacillati</taxon>
        <taxon>Actinomycetota</taxon>
        <taxon>Actinomycetes</taxon>
        <taxon>Kitasatosporales</taxon>
        <taxon>Streptomycetaceae</taxon>
        <taxon>Streptomyces</taxon>
    </lineage>
</organism>
<dbReference type="Proteomes" id="UP001375539">
    <property type="component" value="Unassembled WGS sequence"/>
</dbReference>
<gene>
    <name evidence="1" type="ORF">WKI58_27540</name>
</gene>
<dbReference type="EMBL" id="JBBKAI010000002">
    <property type="protein sequence ID" value="MEJ8660236.1"/>
    <property type="molecule type" value="Genomic_DNA"/>
</dbReference>
<evidence type="ECO:0000313" key="1">
    <source>
        <dbReference type="EMBL" id="MEJ8660236.1"/>
    </source>
</evidence>
<comment type="caution">
    <text evidence="1">The sequence shown here is derived from an EMBL/GenBank/DDBJ whole genome shotgun (WGS) entry which is preliminary data.</text>
</comment>
<reference evidence="1" key="1">
    <citation type="submission" date="2024-03" db="EMBL/GenBank/DDBJ databases">
        <title>Novel Streptomyces species of biotechnological and ecological value are a feature of Machair soil.</title>
        <authorList>
            <person name="Prole J.R."/>
            <person name="Goodfellow M."/>
            <person name="Allenby N."/>
            <person name="Ward A.C."/>
        </authorList>
    </citation>
    <scope>NUCLEOTIDE SEQUENCE</scope>
    <source>
        <strain evidence="1">MS1.AVA.4</strain>
    </source>
</reference>
<accession>A0ACC6QPE7</accession>
<protein>
    <submittedName>
        <fullName evidence="1">FAD/NAD(P)-binding protein</fullName>
    </submittedName>
</protein>
<evidence type="ECO:0000313" key="2">
    <source>
        <dbReference type="Proteomes" id="UP001375539"/>
    </source>
</evidence>
<sequence>MGRMRRIAVVGGGGGAVCLLDALSRTSAPPAAVTVFEPSDRLWRGRPYQRDADCILVNLPSRAMSVRSGDRDHFDRWLSRGHRWQPEATEDADPFNAAAFPPRTLFGDYLESVAHDGVDRLRDRGWSVHVVRERVVHAAPSAAGATLTTERGTEHRADRVVLCLGAGTPYDGFRLDGPEPGFVPDPYPVSKALAGIDPQATVAVLGTGLTAVDVSLALRAGGHEGPVFLLSRNGVLPAVRQRPVAHTMRHFTPDRFHTLSRRGQVGLTQVVQVLHDELAAAGQHPAELETEFALLREDPTRRLRRQLDLYDAQTLGLRILQHTLPVAVDVWPLMPDRDRAGLLRDHYRALHSLCCPMPPSSAARLLAMSEAGQLRIMDGLQEVGRTRQGFGVATQDRRLHADVVVNATSVAPHRVPTAAAPLVQSLVTASAASVHPHGGLHVARETSQFVVDGRTQECFYALGDVTFGSLFITAAMPVIVKLAQEITRELVKP</sequence>
<proteinExistence type="predicted"/>
<keyword evidence="2" id="KW-1185">Reference proteome</keyword>
<name>A0ACC6QPE7_9ACTN</name>